<evidence type="ECO:0000313" key="7">
    <source>
        <dbReference type="EMBL" id="SFG96710.1"/>
    </source>
</evidence>
<keyword evidence="2 4" id="KW-0479">Metal-binding</keyword>
<feature type="domain" description="Cytochrome c" evidence="6">
    <location>
        <begin position="32"/>
        <end position="151"/>
    </location>
</feature>
<dbReference type="STRING" id="1045558.SAMN05216175_12244"/>
<name>A0A1I2W5P6_9GAMM</name>
<evidence type="ECO:0000313" key="8">
    <source>
        <dbReference type="Proteomes" id="UP000198623"/>
    </source>
</evidence>
<keyword evidence="1 4" id="KW-0349">Heme</keyword>
<protein>
    <recommendedName>
        <fullName evidence="6">Cytochrome c domain-containing protein</fullName>
    </recommendedName>
</protein>
<evidence type="ECO:0000256" key="2">
    <source>
        <dbReference type="ARBA" id="ARBA00022723"/>
    </source>
</evidence>
<dbReference type="InterPro" id="IPR009056">
    <property type="entry name" value="Cyt_c-like_dom"/>
</dbReference>
<dbReference type="RefSeq" id="WP_090730864.1">
    <property type="nucleotide sequence ID" value="NZ_FOOU01000022.1"/>
</dbReference>
<dbReference type="InterPro" id="IPR036909">
    <property type="entry name" value="Cyt_c-like_dom_sf"/>
</dbReference>
<dbReference type="Gene3D" id="1.10.760.10">
    <property type="entry name" value="Cytochrome c-like domain"/>
    <property type="match status" value="1"/>
</dbReference>
<sequence length="153" mass="16821">MFEPIPLSKIAKKCSTLLILAVSFSMSNAHAENHMIGADEFLASCSSCHGISGKGDGPIAQFLTPKPTDLTQLAKNNHGLYPSLGSGNYPFQRVFQVIDGRTLVSGHGDREMPVWGSRYKMEEGDKYGPMGAEKVIRGRVLELVYYIQTIQEE</sequence>
<dbReference type="EMBL" id="FOOU01000022">
    <property type="protein sequence ID" value="SFG96710.1"/>
    <property type="molecule type" value="Genomic_DNA"/>
</dbReference>
<evidence type="ECO:0000256" key="1">
    <source>
        <dbReference type="ARBA" id="ARBA00022617"/>
    </source>
</evidence>
<evidence type="ECO:0000256" key="4">
    <source>
        <dbReference type="PROSITE-ProRule" id="PRU00433"/>
    </source>
</evidence>
<proteinExistence type="predicted"/>
<dbReference type="OrthoDB" id="9797504at2"/>
<feature type="signal peptide" evidence="5">
    <location>
        <begin position="1"/>
        <end position="31"/>
    </location>
</feature>
<dbReference type="GO" id="GO:0046872">
    <property type="term" value="F:metal ion binding"/>
    <property type="evidence" value="ECO:0007669"/>
    <property type="project" value="UniProtKB-KW"/>
</dbReference>
<evidence type="ECO:0000259" key="6">
    <source>
        <dbReference type="PROSITE" id="PS51007"/>
    </source>
</evidence>
<dbReference type="GO" id="GO:0020037">
    <property type="term" value="F:heme binding"/>
    <property type="evidence" value="ECO:0007669"/>
    <property type="project" value="InterPro"/>
</dbReference>
<accession>A0A1I2W5P6</accession>
<feature type="chain" id="PRO_5011652805" description="Cytochrome c domain-containing protein" evidence="5">
    <location>
        <begin position="32"/>
        <end position="153"/>
    </location>
</feature>
<dbReference type="SUPFAM" id="SSF46626">
    <property type="entry name" value="Cytochrome c"/>
    <property type="match status" value="1"/>
</dbReference>
<evidence type="ECO:0000256" key="5">
    <source>
        <dbReference type="SAM" id="SignalP"/>
    </source>
</evidence>
<dbReference type="Proteomes" id="UP000198623">
    <property type="component" value="Unassembled WGS sequence"/>
</dbReference>
<keyword evidence="3 4" id="KW-0408">Iron</keyword>
<dbReference type="GO" id="GO:0009055">
    <property type="term" value="F:electron transfer activity"/>
    <property type="evidence" value="ECO:0007669"/>
    <property type="project" value="InterPro"/>
</dbReference>
<dbReference type="AlphaFoldDB" id="A0A1I2W5P6"/>
<organism evidence="7 8">
    <name type="scientific">Neptunomonas qingdaonensis</name>
    <dbReference type="NCBI Taxonomy" id="1045558"/>
    <lineage>
        <taxon>Bacteria</taxon>
        <taxon>Pseudomonadati</taxon>
        <taxon>Pseudomonadota</taxon>
        <taxon>Gammaproteobacteria</taxon>
        <taxon>Oceanospirillales</taxon>
        <taxon>Oceanospirillaceae</taxon>
        <taxon>Neptunomonas</taxon>
    </lineage>
</organism>
<gene>
    <name evidence="7" type="ORF">SAMN05216175_12244</name>
</gene>
<reference evidence="8" key="1">
    <citation type="submission" date="2016-10" db="EMBL/GenBank/DDBJ databases">
        <authorList>
            <person name="Varghese N."/>
            <person name="Submissions S."/>
        </authorList>
    </citation>
    <scope>NUCLEOTIDE SEQUENCE [LARGE SCALE GENOMIC DNA]</scope>
    <source>
        <strain evidence="8">CGMCC 1.10971</strain>
    </source>
</reference>
<keyword evidence="8" id="KW-1185">Reference proteome</keyword>
<evidence type="ECO:0000256" key="3">
    <source>
        <dbReference type="ARBA" id="ARBA00023004"/>
    </source>
</evidence>
<dbReference type="PROSITE" id="PS51007">
    <property type="entry name" value="CYTC"/>
    <property type="match status" value="1"/>
</dbReference>
<keyword evidence="5" id="KW-0732">Signal</keyword>